<reference evidence="3" key="1">
    <citation type="submission" date="2022-05" db="EMBL/GenBank/DDBJ databases">
        <title>The Musa troglodytarum L. genome provides insights into the mechanism of non-climacteric behaviour and enrichment of carotenoids.</title>
        <authorList>
            <person name="Wang J."/>
        </authorList>
    </citation>
    <scope>NUCLEOTIDE SEQUENCE</scope>
    <source>
        <tissue evidence="3">Leaf</tissue>
    </source>
</reference>
<feature type="region of interest" description="Disordered" evidence="2">
    <location>
        <begin position="2853"/>
        <end position="2878"/>
    </location>
</feature>
<feature type="compositionally biased region" description="Basic and acidic residues" evidence="2">
    <location>
        <begin position="3636"/>
        <end position="3645"/>
    </location>
</feature>
<feature type="coiled-coil region" evidence="1">
    <location>
        <begin position="2891"/>
        <end position="2938"/>
    </location>
</feature>
<feature type="region of interest" description="Disordered" evidence="2">
    <location>
        <begin position="2144"/>
        <end position="2172"/>
    </location>
</feature>
<feature type="compositionally biased region" description="Basic and acidic residues" evidence="2">
    <location>
        <begin position="2509"/>
        <end position="2528"/>
    </location>
</feature>
<organism evidence="3 4">
    <name type="scientific">Musa troglodytarum</name>
    <name type="common">fe'i banana</name>
    <dbReference type="NCBI Taxonomy" id="320322"/>
    <lineage>
        <taxon>Eukaryota</taxon>
        <taxon>Viridiplantae</taxon>
        <taxon>Streptophyta</taxon>
        <taxon>Embryophyta</taxon>
        <taxon>Tracheophyta</taxon>
        <taxon>Spermatophyta</taxon>
        <taxon>Magnoliopsida</taxon>
        <taxon>Liliopsida</taxon>
        <taxon>Zingiberales</taxon>
        <taxon>Musaceae</taxon>
        <taxon>Musa</taxon>
    </lineage>
</organism>
<feature type="compositionally biased region" description="Acidic residues" evidence="2">
    <location>
        <begin position="4561"/>
        <end position="4574"/>
    </location>
</feature>
<feature type="region of interest" description="Disordered" evidence="2">
    <location>
        <begin position="615"/>
        <end position="692"/>
    </location>
</feature>
<feature type="compositionally biased region" description="Basic and acidic residues" evidence="2">
    <location>
        <begin position="1568"/>
        <end position="1580"/>
    </location>
</feature>
<feature type="region of interest" description="Disordered" evidence="2">
    <location>
        <begin position="543"/>
        <end position="566"/>
    </location>
</feature>
<keyword evidence="4" id="KW-1185">Reference proteome</keyword>
<feature type="compositionally biased region" description="Basic and acidic residues" evidence="2">
    <location>
        <begin position="2152"/>
        <end position="2166"/>
    </location>
</feature>
<feature type="region of interest" description="Disordered" evidence="2">
    <location>
        <begin position="2690"/>
        <end position="2718"/>
    </location>
</feature>
<gene>
    <name evidence="3" type="ORF">MUK42_28056</name>
</gene>
<protein>
    <submittedName>
        <fullName evidence="3">Uncharacterized protein</fullName>
    </submittedName>
</protein>
<feature type="compositionally biased region" description="Basic and acidic residues" evidence="2">
    <location>
        <begin position="2859"/>
        <end position="2868"/>
    </location>
</feature>
<dbReference type="EMBL" id="CP097504">
    <property type="protein sequence ID" value="URD85795.1"/>
    <property type="molecule type" value="Genomic_DNA"/>
</dbReference>
<feature type="region of interest" description="Disordered" evidence="2">
    <location>
        <begin position="2430"/>
        <end position="2449"/>
    </location>
</feature>
<feature type="region of interest" description="Disordered" evidence="2">
    <location>
        <begin position="1568"/>
        <end position="1587"/>
    </location>
</feature>
<feature type="compositionally biased region" description="Polar residues" evidence="2">
    <location>
        <begin position="4043"/>
        <end position="4063"/>
    </location>
</feature>
<name>A0A9E7EXG0_9LILI</name>
<feature type="compositionally biased region" description="Basic and acidic residues" evidence="2">
    <location>
        <begin position="260"/>
        <end position="271"/>
    </location>
</feature>
<feature type="compositionally biased region" description="Basic and acidic residues" evidence="2">
    <location>
        <begin position="677"/>
        <end position="692"/>
    </location>
</feature>
<evidence type="ECO:0000313" key="3">
    <source>
        <dbReference type="EMBL" id="URD85795.1"/>
    </source>
</evidence>
<feature type="region of interest" description="Disordered" evidence="2">
    <location>
        <begin position="3636"/>
        <end position="3663"/>
    </location>
</feature>
<feature type="compositionally biased region" description="Basic and acidic residues" evidence="2">
    <location>
        <begin position="547"/>
        <end position="557"/>
    </location>
</feature>
<feature type="compositionally biased region" description="Basic and acidic residues" evidence="2">
    <location>
        <begin position="3399"/>
        <end position="3415"/>
    </location>
</feature>
<evidence type="ECO:0000256" key="1">
    <source>
        <dbReference type="SAM" id="Coils"/>
    </source>
</evidence>
<feature type="region of interest" description="Disordered" evidence="2">
    <location>
        <begin position="332"/>
        <end position="358"/>
    </location>
</feature>
<dbReference type="Proteomes" id="UP001055439">
    <property type="component" value="Chromosome 2"/>
</dbReference>
<evidence type="ECO:0000313" key="4">
    <source>
        <dbReference type="Proteomes" id="UP001055439"/>
    </source>
</evidence>
<keyword evidence="1" id="KW-0175">Coiled coil</keyword>
<feature type="region of interest" description="Disordered" evidence="2">
    <location>
        <begin position="2373"/>
        <end position="2403"/>
    </location>
</feature>
<sequence>MAAEAGVEEAILEEKLQHQSGDLGYVQNTSSFIEKEVIDSKEHQNPISVVFDYSQTIGPSQTYGAEAATGEGITIDEKAKNENLHSIAIGILDKSEGEVFVEAPSRDQIPFSNDADVDLHGNNSVEGTKEDLESAILVKKERENEVQERKDESATENNLSLSEKMHEIEKTEQIQNHGTLEDQIENREQESAVEMTSPEKIDTREITENEEVARKEGKIEDSLGEKLEEYCKVPVSVNELQSSTADDKTVQDQEITQTSNEKETVVQKEDENAGGNFSASPYSQLRNQIESITEERKAEELQETSEVVQNTDQLQERGIAQEEMEPHRVNSDMQLSQAQNEEVDEQDESKITQTNQNESHDVEVSLGLLGQKFIHEMKEKIIDMEMIASGGETNAAEAIMIDEAEARMNVDKEQKRTEEHNEFNEMKQEKQTIVDNMQVDACHGTLTEHTPDNVLEDDKCQEKFENSNNEIPEKIIMSEIGVSIEEAAAEPPEKTQVPQEEGEEVVTAEETIARIITEDPSSVPYCEDEKVPEMVNAYYNTETSQEDNLKKDAKDTPTNDTPNLHKVCDPAVRKLEETPSCVAEELIQQTTTTKDNVDIQLYKESMEPENLAVISNSMNKDQNGKSEELRLVNSRKDDKPQDEGGIEKPEGDIPVTVCKKQEGSTNSVAEEQNNQTKDFDNNKKDDVNREKMESENLKIAPDLVHEDKMQQSVNELEVEGTHNFTNDVNHNDMASQIHDVFHDNETAKAKNDSILDNKMDENFNKYELVIDNLIEKNEQPLYSDRKTDTLQVSREILEETLHIINEKHEDDKHEVCRNMDLIEQDPISETVEEICRMSSGEQIHEAIADKNIMNFANSQGIVYMNEEVGSSSFTQNPLEENTLGAAILEESDKNIYDETLVELALEDTHETTEANKRIEGFVSTDELAYKVRGVTFGEEQKEGEELNKKDELKGGEETIKEISSAISIPKTMDEYLDHVHQNDKSEKEHENTEAEVLETTILAEINSSTRELVEEKDLPNQQEESFEEKAKIWTPQEEALVGSNIAKASDSREDEDEKISDVIHVNINTEPTRDNDKDENNSISDVPDTDGLVGQHIQAVNNNQEIVLDFKCKEQIEEASHTKESTVADNNIEEACQKLESISELVHQSKTPEGTSEVMMSQNSKNDANLSVDIIDASEITENKELAKMEQPQVSKGKVHILAHTEASIIQKDQVISKHDEGICSMQHKEDSQPSEDSIQDTNLDKGEDEKDTIEVSHEKENLGGDCHVAHSVNTRDNIPRAVSIDESHPTPTAEDKTFQDQEITDTENKKKNVIWTQDASEDSNFDAFYAQLPRQEDSAVEEENHENLEVTFELEKNKDQCQERDVLDEMGLHSVESDMQIFNTQNGEVNDQDEADDNHMQMNQNECHDVEVSSEVIVHKFVLEDKTDEAEARMNLDEENKKYNQDNELIQGKEASEDNMQVNVCDDAPINQTLNDTLEIDKCKENIEISTIENTEKTIEYEIYASIEEDAATAEKEHSVKSKLPQEESEAVLTTEKAVARISIEDPSGIPDNEDEKVSDVIHVNIDKEPTRDNDKDENNSISDVPDTDDLVGQHIQAVNNNQEIVLDFECKEQIEEASHTKESTVADNNIEEACQKLESISELVHQSKTPEGTSEVMMSQNSKNDANLSVDIIDASEITENKELAKMEQPQVSQGNVDILANTEASIIQKDQMISKYDEGVCSMQHKEDSLLSEDGIQDTNMDKGEAEKDTIEVSHEKENLGGDCHVAGSVNTRDNIPRAVSLDDSHPTPTAEDKTFQDQEITGTENKKKNVILTEDESEDSNFDAFYAQLPRQEDSAVEEENHDNLEVTFELEKNKDQCQKRDVLDEMGLHSVESDMQIFNTKNEEVNDQDEADDNHMQMNQNECHDVEVSSEVIVHKVVLEDKTDDAEARMNLDEENKKYNQANELIQRKEASEDNMQVNVCDGAPINQTLNDTLEIDKCKENIEIYSIENTEKTIEYEIYASIEEDAAADEKEHSVKSKLPQEESEAVLTTEKEVAIISIEDPSSIPNNEDEKNPKMLDAYDTETVKEVHLKKSLEDTPTNNIPILGKVYDPVVREPEGTPCCVAEELASQSTTTKDNMDIQMYQDTTMAEKIAIVSNSISENQNGKSEEISFDNSRKDDKPQDEEGLEKAIGEVPETWITNDEILNNMASEIHDVNNDQETAIAIQEDSISYVAHEQINQTKDTDDNKKDEACKETVEYEKIELTTDMEHENQMQQSESDDNFNNMEASEIHDVNNDQETATAKNDNTSPVPSKMIEETLQITNEMHEDNKDELCKVMEPVEQDPISENGEEICRTLLGEHNHEASADTENLNFVDLKDTINLSEIVGSSSAQDPPEENSWRESRQEESEENIYDKGILNRDLKDAHETTEATKIKNKVTVGISSNEEQKADEEFNKENELKQGEEIIKEDMVSGISLSNLTEKSLDNPLEDDHSNKEHENIKIDVLEATFLAEVNAFAGELVEGKDRSEEQGESLQKRTEIPQEEAPTGTSIAEASSGTKNEDEKEPTRENDEDMNNSISDVPGTDQLVGQYIQGANNNQAIVLDSECKDSTVEESCQKLESISELVHQSITHKGTSELMSENSENHASLSPEIVDASEIIENKESRIEQPQVSQGNIDILADTEAPIIQKDQVMTKFEEGTCSMPHEENSLPTEGDIQDSNLDKGEDEKDTTEVLHEKENLEGDCQVAESVNTRDNIHRAVSVDESHPVPTAEDKTFQDQEITYTENKKENAIQKVEKSDVSNSDASYYLQLPKEEDSTMEERNSENLQEIFELVQKTDQFQEKVALNEMELHTVKSDVQIIHTQNEEVNDQDKADDKYTQKNQNGNHDTDVSSYMEVQKVIYEETEKNRSKIMITLEDETDEAGARMNLDEEKKKYNEDNELKQEKQASEENMQLKTCDETPTNQTLDDVQEKEVCKANVEVSSIETPDKIFKYEIGTSIVEVAAAAEKEHSEKSELPQVDEAFLTFEREVTRTNTEDPSSIPDFEDEKVPEMASIYHDNETTKVMDGGNLEQNVEAAPTGDIPISQSIHDQVAKETEETLNCVAEELIHQTTTTQDNIDIDTYKGSTEAEKLFISNSVKEDCNYKSEEIDLDKLRKDDTTQVYEIHDRENDQETAKAKDDNILENNMEDDSNKYEMVVDGLIQKNELDANLDKNIGTSLMPKKFIEETVQTRNEMHEDDNDSVSENMGLIEQDLVSKSLEELYKAFSGEQNHEAIADTEITGVVNSLDNVNMDRIVGSLCSITGKASSPQESLEADLEDKHEKVEANKGMECVVSNDEQRNKLMEQKEGEELNKKNELNHQEETIKEDMDSEIFLENTTEKFAQNVVENDKADILDTTISAEVNAFTRELTEQKDPPKDQEKSLQEKAGVCTPQEEAQVGIGIAHLSDNPDKKDAKEDADHSVTNDNWESINDILSDKPAKGTLTDEAESKRIQGQRKLEIKEDIAMGNENIKQEASFNLTSVQQNLEAITETDPAKIVIAQDDDCRMTQKMEFEAMESELTTTSQHVVRKTAKDQEAVKDIDEKFKHTESSAHGKLETTTETGLVEVEPSCDEDISDAREDSLCTMEASDMNTIQINIAEVTSEAHKNVSREDNETTETALLENENRKEQEVDKCLLSNKTKNEEEEERNYLNPPEVKVSGKIYTNECIEDRTQEKKIKGSGSQDESVKDVETENVLNIFYAMDEINKENKSVVDAENNEDQEVETRLESEEDEDKAEDNIQPDMIVYEAATTSEYNEENIKEKTTVKSVSESQKLEDVEAKNPIYMVPDELEIADKDTHTDEERQGEQPNRADLEENFEKVKDRARKAVEEVGLFSSNEQIHTCDATDNLSPQEQIMKIVDSDMTIEDNHRKMVDDPCITAEFHEEMKNVAKFLPQMETLDFKSLKETATSENFVSQDVRGSGQNEISGLNFQDYPRKVMKRQQQSDMVVDGLKIEDPNVKNENIIADDNNVLDPEVSDVKDAANEHIRENNDESNDTEPKDMLEAKRSVTIPQQSQKQTINNSDNISSDQGPIIMDPSEKRGTTTLIDEEETDGSFVIIETDGEVIKYGDKDLDEVSEFLIRESAEVNIKTQAMHVEAANGVGINETGEKCHDETSISLLPSEAIVTRDQEDRVNLEETLKSESDASIAEKDDHSVEFRGNKELLGNLSTTQATKTSILEDEKDRLAEAVGPSCEVADLNRSKSEEYELIDHDDLTVSHLMEGILQGKHAKLGGVEAEAKVEENISVQNHDTSIPKQDSILVSRSTEHVREDTSTMEDKVGKTFEDSSGLMLECSHDNVIGNNTKELIVTKDERPERNTNDDSPASKVGGNVYEDFSKADSLHHDEKIQTSIIGKTSGIPMHEDKENKMDIFSKEGGIEDMRIFKGVEKIDQDSNALLHEQLAFTSEPDEDAKILDNGEKSQLNLQTDEIGKYDSLIIDNTIEGTKIQSKGVKIESSRENQDAINELQIQNVKSDLNEQYMSFDSHEVQKLDTFVKSTDKVVQEEMSPKVLMDERQTNKRTDTHLDDDKTDEENDEKEEEDDHKIMESIHDSTIPVEARDAVLKPAHKKSHNILSGVGSKVKRSIAKVKKVITGKSSHSKTLPPP</sequence>
<feature type="region of interest" description="Disordered" evidence="2">
    <location>
        <begin position="2509"/>
        <end position="2572"/>
    </location>
</feature>
<feature type="region of interest" description="Disordered" evidence="2">
    <location>
        <begin position="3399"/>
        <end position="3423"/>
    </location>
</feature>
<feature type="region of interest" description="Disordered" evidence="2">
    <location>
        <begin position="4042"/>
        <end position="4072"/>
    </location>
</feature>
<feature type="compositionally biased region" description="Basic and acidic residues" evidence="2">
    <location>
        <begin position="622"/>
        <end position="651"/>
    </location>
</feature>
<feature type="compositionally biased region" description="Basic and acidic residues" evidence="2">
    <location>
        <begin position="2709"/>
        <end position="2718"/>
    </location>
</feature>
<feature type="compositionally biased region" description="Basic and acidic residues" evidence="2">
    <location>
        <begin position="4535"/>
        <end position="4560"/>
    </location>
</feature>
<feature type="compositionally biased region" description="Polar residues" evidence="2">
    <location>
        <begin position="2535"/>
        <end position="2546"/>
    </location>
</feature>
<feature type="region of interest" description="Disordered" evidence="2">
    <location>
        <begin position="3742"/>
        <end position="3775"/>
    </location>
</feature>
<feature type="region of interest" description="Disordered" evidence="2">
    <location>
        <begin position="4535"/>
        <end position="4586"/>
    </location>
</feature>
<proteinExistence type="predicted"/>
<feature type="region of interest" description="Disordered" evidence="2">
    <location>
        <begin position="238"/>
        <end position="284"/>
    </location>
</feature>
<feature type="compositionally biased region" description="Polar residues" evidence="2">
    <location>
        <begin position="663"/>
        <end position="672"/>
    </location>
</feature>
<feature type="compositionally biased region" description="Basic and acidic residues" evidence="2">
    <location>
        <begin position="2433"/>
        <end position="2449"/>
    </location>
</feature>
<feature type="compositionally biased region" description="Polar residues" evidence="2">
    <location>
        <begin position="275"/>
        <end position="284"/>
    </location>
</feature>
<accession>A0A9E7EXG0</accession>
<feature type="compositionally biased region" description="Basic and acidic residues" evidence="2">
    <location>
        <begin position="2547"/>
        <end position="2557"/>
    </location>
</feature>
<evidence type="ECO:0000256" key="2">
    <source>
        <dbReference type="SAM" id="MobiDB-lite"/>
    </source>
</evidence>
<feature type="coiled-coil region" evidence="1">
    <location>
        <begin position="401"/>
        <end position="429"/>
    </location>
</feature>
<dbReference type="OrthoDB" id="771720at2759"/>
<feature type="region of interest" description="Disordered" evidence="2">
    <location>
        <begin position="1226"/>
        <end position="1251"/>
    </location>
</feature>